<proteinExistence type="predicted"/>
<dbReference type="Pfam" id="PF07009">
    <property type="entry name" value="NusG_II"/>
    <property type="match status" value="1"/>
</dbReference>
<comment type="caution">
    <text evidence="1">The sequence shown here is derived from an EMBL/GenBank/DDBJ whole genome shotgun (WGS) entry which is preliminary data.</text>
</comment>
<evidence type="ECO:0000313" key="1">
    <source>
        <dbReference type="EMBL" id="MPM74401.1"/>
    </source>
</evidence>
<dbReference type="InterPro" id="IPR038690">
    <property type="entry name" value="NusG_2_sf"/>
</dbReference>
<dbReference type="CDD" id="cd09911">
    <property type="entry name" value="Lin0431_like"/>
    <property type="match status" value="1"/>
</dbReference>
<protein>
    <submittedName>
        <fullName evidence="1">Uncharacterized protein</fullName>
    </submittedName>
</protein>
<dbReference type="EMBL" id="VSSQ01025941">
    <property type="protein sequence ID" value="MPM74401.1"/>
    <property type="molecule type" value="Genomic_DNA"/>
</dbReference>
<dbReference type="Gene3D" id="2.60.320.10">
    <property type="entry name" value="N-utilization substance G protein NusG, insert domain"/>
    <property type="match status" value="1"/>
</dbReference>
<reference evidence="1" key="1">
    <citation type="submission" date="2019-08" db="EMBL/GenBank/DDBJ databases">
        <authorList>
            <person name="Kucharzyk K."/>
            <person name="Murdoch R.W."/>
            <person name="Higgins S."/>
            <person name="Loffler F."/>
        </authorList>
    </citation>
    <scope>NUCLEOTIDE SEQUENCE</scope>
</reference>
<gene>
    <name evidence="1" type="ORF">SDC9_121389</name>
</gene>
<name>A0A645CBU6_9ZZZZ</name>
<organism evidence="1">
    <name type="scientific">bioreactor metagenome</name>
    <dbReference type="NCBI Taxonomy" id="1076179"/>
    <lineage>
        <taxon>unclassified sequences</taxon>
        <taxon>metagenomes</taxon>
        <taxon>ecological metagenomes</taxon>
    </lineage>
</organism>
<accession>A0A645CBU6</accession>
<dbReference type="AlphaFoldDB" id="A0A645CBU6"/>
<dbReference type="SUPFAM" id="SSF82004">
    <property type="entry name" value="N-utilization substance G protein NusG, insert domain"/>
    <property type="match status" value="1"/>
</dbReference>
<sequence>MKKQLVGRRDLILIGAIALLALALFGVSRLLNAGPAEMVVVTVDSQEYARLPLKEDARLLITAQRGQTNLLVIENSTARISEASCSNQVCVNTGRISEAGEIIVCLPHKVVVSIESE</sequence>